<keyword evidence="3" id="KW-1185">Reference proteome</keyword>
<evidence type="ECO:0000313" key="2">
    <source>
        <dbReference type="EMBL" id="SFS82841.1"/>
    </source>
</evidence>
<feature type="region of interest" description="Disordered" evidence="1">
    <location>
        <begin position="243"/>
        <end position="262"/>
    </location>
</feature>
<proteinExistence type="predicted"/>
<dbReference type="OrthoDB" id="702434at2"/>
<evidence type="ECO:0000256" key="1">
    <source>
        <dbReference type="SAM" id="MobiDB-lite"/>
    </source>
</evidence>
<protein>
    <submittedName>
        <fullName evidence="2">Uncharacterized protein</fullName>
    </submittedName>
</protein>
<dbReference type="RefSeq" id="WP_093365339.1">
    <property type="nucleotide sequence ID" value="NZ_FOZZ01000005.1"/>
</dbReference>
<organism evidence="2 3">
    <name type="scientific">Sphingobacterium wenxiniae</name>
    <dbReference type="NCBI Taxonomy" id="683125"/>
    <lineage>
        <taxon>Bacteria</taxon>
        <taxon>Pseudomonadati</taxon>
        <taxon>Bacteroidota</taxon>
        <taxon>Sphingobacteriia</taxon>
        <taxon>Sphingobacteriales</taxon>
        <taxon>Sphingobacteriaceae</taxon>
        <taxon>Sphingobacterium</taxon>
    </lineage>
</organism>
<feature type="compositionally biased region" description="Polar residues" evidence="1">
    <location>
        <begin position="247"/>
        <end position="256"/>
    </location>
</feature>
<gene>
    <name evidence="2" type="ORF">SAMN05660206_105193</name>
</gene>
<name>A0A1I6T0Q5_9SPHI</name>
<reference evidence="2 3" key="1">
    <citation type="submission" date="2016-10" db="EMBL/GenBank/DDBJ databases">
        <authorList>
            <person name="de Groot N.N."/>
        </authorList>
    </citation>
    <scope>NUCLEOTIDE SEQUENCE [LARGE SCALE GENOMIC DNA]</scope>
    <source>
        <strain evidence="2 3">DSM 22789</strain>
    </source>
</reference>
<dbReference type="AlphaFoldDB" id="A0A1I6T0Q5"/>
<evidence type="ECO:0000313" key="3">
    <source>
        <dbReference type="Proteomes" id="UP000198785"/>
    </source>
</evidence>
<dbReference type="EMBL" id="FOZZ01000005">
    <property type="protein sequence ID" value="SFS82841.1"/>
    <property type="molecule type" value="Genomic_DNA"/>
</dbReference>
<accession>A0A1I6T0Q5</accession>
<dbReference type="Proteomes" id="UP000198785">
    <property type="component" value="Unassembled WGS sequence"/>
</dbReference>
<sequence>MDGLFDKHILKKLRKKGEDYPLHENSRLTAEQFGVLNKFTSKWYQALKGVNSWLTQYPTYKDLFTRIKEVYTYQQKLTENEAKQYTYAHRLKGLELNQRRSWGALVCWNPIFEWECEGDKVKIKLPTDRNWKGQAFPPKFSRLGITFHVLVVNYEDETESVRLHYTKTISIHPDDEQIKSLRTTVPVQLFPNSLVAIMGTAQYYLFDTEQPQERPSFHNQHHACKLLEVFHVKDGNLLKNRDIPSVISKTPSPETDSGTDWE</sequence>